<comment type="caution">
    <text evidence="10">The sequence shown here is derived from an EMBL/GenBank/DDBJ whole genome shotgun (WGS) entry which is preliminary data.</text>
</comment>
<evidence type="ECO:0000256" key="4">
    <source>
        <dbReference type="ARBA" id="ARBA00022598"/>
    </source>
</evidence>
<dbReference type="PANTHER" id="PTHR43700:SF1">
    <property type="entry name" value="PHOSPHORIBOSYLAMINOIMIDAZOLE-SUCCINOCARBOXAMIDE SYNTHASE"/>
    <property type="match status" value="1"/>
</dbReference>
<dbReference type="GO" id="GO:0005524">
    <property type="term" value="F:ATP binding"/>
    <property type="evidence" value="ECO:0007669"/>
    <property type="project" value="UniProtKB-KW"/>
</dbReference>
<evidence type="ECO:0000256" key="5">
    <source>
        <dbReference type="ARBA" id="ARBA00022741"/>
    </source>
</evidence>
<evidence type="ECO:0000256" key="8">
    <source>
        <dbReference type="SAM" id="MobiDB-lite"/>
    </source>
</evidence>
<dbReference type="EC" id="6.3.2.6" evidence="3"/>
<feature type="non-terminal residue" evidence="10">
    <location>
        <position position="1"/>
    </location>
</feature>
<dbReference type="PROSITE" id="PS01057">
    <property type="entry name" value="SAICAR_SYNTHETASE_1"/>
    <property type="match status" value="1"/>
</dbReference>
<evidence type="ECO:0000256" key="1">
    <source>
        <dbReference type="ARBA" id="ARBA00004672"/>
    </source>
</evidence>
<feature type="non-terminal residue" evidence="10">
    <location>
        <position position="294"/>
    </location>
</feature>
<comment type="similarity">
    <text evidence="2">Belongs to the SAICAR synthetase family.</text>
</comment>
<reference evidence="10" key="1">
    <citation type="journal article" date="2014" name="Front. Microbiol.">
        <title>High frequency of phylogenetically diverse reductive dehalogenase-homologous genes in deep subseafloor sedimentary metagenomes.</title>
        <authorList>
            <person name="Kawai M."/>
            <person name="Futagami T."/>
            <person name="Toyoda A."/>
            <person name="Takaki Y."/>
            <person name="Nishi S."/>
            <person name="Hori S."/>
            <person name="Arai W."/>
            <person name="Tsubouchi T."/>
            <person name="Morono Y."/>
            <person name="Uchiyama I."/>
            <person name="Ito T."/>
            <person name="Fujiyama A."/>
            <person name="Inagaki F."/>
            <person name="Takami H."/>
        </authorList>
    </citation>
    <scope>NUCLEOTIDE SEQUENCE</scope>
    <source>
        <strain evidence="10">Expedition CK06-06</strain>
    </source>
</reference>
<dbReference type="GO" id="GO:0006189">
    <property type="term" value="P:'de novo' IMP biosynthetic process"/>
    <property type="evidence" value="ECO:0007669"/>
    <property type="project" value="UniProtKB-UniPathway"/>
</dbReference>
<protein>
    <recommendedName>
        <fullName evidence="3">phosphoribosylaminoimidazolesuccinocarboxamide synthase</fullName>
        <ecNumber evidence="3">6.3.2.6</ecNumber>
    </recommendedName>
</protein>
<dbReference type="PROSITE" id="PS01058">
    <property type="entry name" value="SAICAR_SYNTHETASE_2"/>
    <property type="match status" value="1"/>
</dbReference>
<keyword evidence="6" id="KW-0658">Purine biosynthesis</keyword>
<feature type="domain" description="SAICAR synthetase/ADE2 N-terminal" evidence="9">
    <location>
        <begin position="23"/>
        <end position="275"/>
    </location>
</feature>
<evidence type="ECO:0000256" key="6">
    <source>
        <dbReference type="ARBA" id="ARBA00022755"/>
    </source>
</evidence>
<dbReference type="InterPro" id="IPR028923">
    <property type="entry name" value="SAICAR_synt/ADE2_N"/>
</dbReference>
<sequence>LAGEVYMKNTILSTDLADIPVFRKGKVRDIYQIGGNLLIIATDRISAFDVVMPNGIPDKGKILTALSNFWFDFTKDIIKNHVITTDIDSIVSRDERLKKYKSQLDGRSMLVKKTLPIPIECVVRGYLSGSGWKEYKKTHSISGISLPEGLLESEKLPQPIFTPATKAVSGHDENITADKAKAISSEDIFNFISKKSLSLYKKCADYALSKGIIIADTKFEFGKIDDEIILIDEIFTPDSSRFWPKDGYSPGKPQLSFDKQFVRDYLQTLDWDKTPPAPELPKDIVSKTQQKYYQ</sequence>
<dbReference type="Pfam" id="PF01259">
    <property type="entry name" value="SAICAR_synt"/>
    <property type="match status" value="1"/>
</dbReference>
<dbReference type="Gene3D" id="3.30.470.20">
    <property type="entry name" value="ATP-grasp fold, B domain"/>
    <property type="match status" value="1"/>
</dbReference>
<name>X1BKP9_9ZZZZ</name>
<accession>X1BKP9</accession>
<dbReference type="SUPFAM" id="SSF56104">
    <property type="entry name" value="SAICAR synthase-like"/>
    <property type="match status" value="1"/>
</dbReference>
<dbReference type="Gene3D" id="3.30.200.20">
    <property type="entry name" value="Phosphorylase Kinase, domain 1"/>
    <property type="match status" value="1"/>
</dbReference>
<comment type="pathway">
    <text evidence="1">Purine metabolism; IMP biosynthesis via de novo pathway; 5-amino-1-(5-phospho-D-ribosyl)imidazole-4-carboxamide from 5-amino-1-(5-phospho-D-ribosyl)imidazole-4-carboxylate: step 1/2.</text>
</comment>
<dbReference type="CDD" id="cd01414">
    <property type="entry name" value="SAICAR_synt_Sc"/>
    <property type="match status" value="1"/>
</dbReference>
<dbReference type="InterPro" id="IPR001636">
    <property type="entry name" value="SAICAR_synth"/>
</dbReference>
<organism evidence="10">
    <name type="scientific">marine sediment metagenome</name>
    <dbReference type="NCBI Taxonomy" id="412755"/>
    <lineage>
        <taxon>unclassified sequences</taxon>
        <taxon>metagenomes</taxon>
        <taxon>ecological metagenomes</taxon>
    </lineage>
</organism>
<dbReference type="AlphaFoldDB" id="X1BKP9"/>
<proteinExistence type="inferred from homology"/>
<dbReference type="FunFam" id="3.30.470.20:FF:000015">
    <property type="entry name" value="Phosphoribosylaminoimidazole-succinocarboxamide synthase"/>
    <property type="match status" value="1"/>
</dbReference>
<keyword evidence="5" id="KW-0547">Nucleotide-binding</keyword>
<dbReference type="InterPro" id="IPR018236">
    <property type="entry name" value="SAICAR_synthetase_CS"/>
</dbReference>
<evidence type="ECO:0000259" key="9">
    <source>
        <dbReference type="Pfam" id="PF01259"/>
    </source>
</evidence>
<evidence type="ECO:0000313" key="10">
    <source>
        <dbReference type="EMBL" id="GAG95600.1"/>
    </source>
</evidence>
<dbReference type="EMBL" id="BART01019736">
    <property type="protein sequence ID" value="GAG95600.1"/>
    <property type="molecule type" value="Genomic_DNA"/>
</dbReference>
<feature type="region of interest" description="Disordered" evidence="8">
    <location>
        <begin position="272"/>
        <end position="294"/>
    </location>
</feature>
<dbReference type="PANTHER" id="PTHR43700">
    <property type="entry name" value="PHOSPHORIBOSYLAMINOIMIDAZOLE-SUCCINOCARBOXAMIDE SYNTHASE"/>
    <property type="match status" value="1"/>
</dbReference>
<evidence type="ECO:0000256" key="7">
    <source>
        <dbReference type="ARBA" id="ARBA00022840"/>
    </source>
</evidence>
<dbReference type="HAMAP" id="MF_00137">
    <property type="entry name" value="SAICAR_synth"/>
    <property type="match status" value="1"/>
</dbReference>
<evidence type="ECO:0000256" key="2">
    <source>
        <dbReference type="ARBA" id="ARBA00010190"/>
    </source>
</evidence>
<dbReference type="GO" id="GO:0005737">
    <property type="term" value="C:cytoplasm"/>
    <property type="evidence" value="ECO:0007669"/>
    <property type="project" value="TreeGrafter"/>
</dbReference>
<keyword evidence="4" id="KW-0436">Ligase</keyword>
<gene>
    <name evidence="10" type="ORF">S01H4_36850</name>
</gene>
<keyword evidence="7" id="KW-0067">ATP-binding</keyword>
<dbReference type="NCBIfam" id="TIGR00081">
    <property type="entry name" value="purC"/>
    <property type="match status" value="1"/>
</dbReference>
<dbReference type="NCBIfam" id="NF010568">
    <property type="entry name" value="PRK13961.1"/>
    <property type="match status" value="1"/>
</dbReference>
<dbReference type="GO" id="GO:0004639">
    <property type="term" value="F:phosphoribosylaminoimidazolesuccinocarboxamide synthase activity"/>
    <property type="evidence" value="ECO:0007669"/>
    <property type="project" value="UniProtKB-EC"/>
</dbReference>
<evidence type="ECO:0000256" key="3">
    <source>
        <dbReference type="ARBA" id="ARBA00012217"/>
    </source>
</evidence>
<dbReference type="UniPathway" id="UPA00074">
    <property type="reaction ID" value="UER00131"/>
</dbReference>